<dbReference type="RefSeq" id="WP_094020843.1">
    <property type="nucleotide sequence ID" value="NZ_FXYF01000004.1"/>
</dbReference>
<dbReference type="AlphaFoldDB" id="A0A238KBE9"/>
<dbReference type="OrthoDB" id="7822513at2"/>
<dbReference type="SUPFAM" id="SSF52058">
    <property type="entry name" value="L domain-like"/>
    <property type="match status" value="1"/>
</dbReference>
<dbReference type="EMBL" id="FXYF01000004">
    <property type="protein sequence ID" value="SMX39482.1"/>
    <property type="molecule type" value="Genomic_DNA"/>
</dbReference>
<dbReference type="Pfam" id="PF12799">
    <property type="entry name" value="LRR_4"/>
    <property type="match status" value="1"/>
</dbReference>
<organism evidence="3 4">
    <name type="scientific">Maliponia aquimaris</name>
    <dbReference type="NCBI Taxonomy" id="1673631"/>
    <lineage>
        <taxon>Bacteria</taxon>
        <taxon>Pseudomonadati</taxon>
        <taxon>Pseudomonadota</taxon>
        <taxon>Alphaproteobacteria</taxon>
        <taxon>Rhodobacterales</taxon>
        <taxon>Paracoccaceae</taxon>
        <taxon>Maliponia</taxon>
    </lineage>
</organism>
<sequence>MGASADEAALEAAIREDIQDAKINRRDGLSFLYYASDVPIRALPPQIGRLDWMTWLDLEGTQITDLSPIAPLTRLEKLDLRGLPVTDLSPLAGMTRMGALMLEGTGITDISVAARFPDLQELRLDGTQVTDFAPLADCRALRCLSVRRTAFSDLGLLADLPELETLDLTGTQVDDITPLLRFPRFMDPDSAASILLDDTPVVTRNKVLARINADSGDPLVRARDLIDHLTGGGLMSGRIGHA</sequence>
<name>A0A238KBE9_9RHOB</name>
<dbReference type="InterPro" id="IPR032675">
    <property type="entry name" value="LRR_dom_sf"/>
</dbReference>
<gene>
    <name evidence="3" type="primary">inlA_1</name>
    <name evidence="3" type="ORF">MAA8898_02032</name>
</gene>
<dbReference type="InterPro" id="IPR050836">
    <property type="entry name" value="SDS22/Internalin_LRR"/>
</dbReference>
<keyword evidence="4" id="KW-1185">Reference proteome</keyword>
<dbReference type="Proteomes" id="UP000207598">
    <property type="component" value="Unassembled WGS sequence"/>
</dbReference>
<protein>
    <submittedName>
        <fullName evidence="3">Internalin-A</fullName>
    </submittedName>
</protein>
<dbReference type="InterPro" id="IPR025875">
    <property type="entry name" value="Leu-rich_rpt_4"/>
</dbReference>
<evidence type="ECO:0000313" key="4">
    <source>
        <dbReference type="Proteomes" id="UP000207598"/>
    </source>
</evidence>
<reference evidence="3 4" key="1">
    <citation type="submission" date="2017-05" db="EMBL/GenBank/DDBJ databases">
        <authorList>
            <person name="Song R."/>
            <person name="Chenine A.L."/>
            <person name="Ruprecht R.M."/>
        </authorList>
    </citation>
    <scope>NUCLEOTIDE SEQUENCE [LARGE SCALE GENOMIC DNA]</scope>
    <source>
        <strain evidence="3 4">CECT 8898</strain>
    </source>
</reference>
<evidence type="ECO:0000256" key="1">
    <source>
        <dbReference type="ARBA" id="ARBA00022614"/>
    </source>
</evidence>
<keyword evidence="2" id="KW-0677">Repeat</keyword>
<dbReference type="Gene3D" id="3.80.10.10">
    <property type="entry name" value="Ribonuclease Inhibitor"/>
    <property type="match status" value="1"/>
</dbReference>
<accession>A0A238KBE9</accession>
<keyword evidence="1" id="KW-0433">Leucine-rich repeat</keyword>
<dbReference type="PANTHER" id="PTHR46652">
    <property type="entry name" value="LEUCINE-RICH REPEAT AND IQ DOMAIN-CONTAINING PROTEIN 1-RELATED"/>
    <property type="match status" value="1"/>
</dbReference>
<proteinExistence type="predicted"/>
<dbReference type="PANTHER" id="PTHR46652:SF3">
    <property type="entry name" value="LEUCINE-RICH REPEAT-CONTAINING PROTEIN 9"/>
    <property type="match status" value="1"/>
</dbReference>
<evidence type="ECO:0000313" key="3">
    <source>
        <dbReference type="EMBL" id="SMX39482.1"/>
    </source>
</evidence>
<evidence type="ECO:0000256" key="2">
    <source>
        <dbReference type="ARBA" id="ARBA00022737"/>
    </source>
</evidence>